<dbReference type="RefSeq" id="WP_083413441.1">
    <property type="nucleotide sequence ID" value="NZ_FOXO01000009.1"/>
</dbReference>
<dbReference type="Proteomes" id="UP000182624">
    <property type="component" value="Unassembled WGS sequence"/>
</dbReference>
<dbReference type="Pfam" id="PF05958">
    <property type="entry name" value="tRNA_U5-meth_tr"/>
    <property type="match status" value="1"/>
</dbReference>
<evidence type="ECO:0000256" key="5">
    <source>
        <dbReference type="PROSITE-ProRule" id="PRU10015"/>
    </source>
</evidence>
<feature type="binding site" evidence="4">
    <location>
        <position position="269"/>
    </location>
    <ligand>
        <name>S-adenosyl-L-methionine</name>
        <dbReference type="ChEBI" id="CHEBI:59789"/>
    </ligand>
</feature>
<feature type="binding site" evidence="4">
    <location>
        <position position="367"/>
    </location>
    <ligand>
        <name>S-adenosyl-L-methionine</name>
        <dbReference type="ChEBI" id="CHEBI:59789"/>
    </ligand>
</feature>
<keyword evidence="3 4" id="KW-0949">S-adenosyl-L-methionine</keyword>
<evidence type="ECO:0000256" key="4">
    <source>
        <dbReference type="PROSITE-ProRule" id="PRU01024"/>
    </source>
</evidence>
<reference evidence="8" key="1">
    <citation type="submission" date="2016-10" db="EMBL/GenBank/DDBJ databases">
        <authorList>
            <person name="Varghese N."/>
            <person name="Submissions S."/>
        </authorList>
    </citation>
    <scope>NUCLEOTIDE SEQUENCE [LARGE SCALE GENOMIC DNA]</scope>
    <source>
        <strain evidence="8">P18</strain>
    </source>
</reference>
<evidence type="ECO:0000313" key="7">
    <source>
        <dbReference type="EMBL" id="SFP82375.1"/>
    </source>
</evidence>
<feature type="binding site" evidence="4">
    <location>
        <position position="319"/>
    </location>
    <ligand>
        <name>S-adenosyl-L-methionine</name>
        <dbReference type="ChEBI" id="CHEBI:59789"/>
    </ligand>
</feature>
<keyword evidence="1 4" id="KW-0489">Methyltransferase</keyword>
<proteinExistence type="inferred from homology"/>
<dbReference type="PANTHER" id="PTHR11061:SF30">
    <property type="entry name" value="TRNA (URACIL(54)-C(5))-METHYLTRANSFERASE"/>
    <property type="match status" value="1"/>
</dbReference>
<dbReference type="Gene3D" id="3.40.50.150">
    <property type="entry name" value="Vaccinia Virus protein VP39"/>
    <property type="match status" value="1"/>
</dbReference>
<dbReference type="PROSITE" id="PS51687">
    <property type="entry name" value="SAM_MT_RNA_M5U"/>
    <property type="match status" value="1"/>
</dbReference>
<evidence type="ECO:0000256" key="2">
    <source>
        <dbReference type="ARBA" id="ARBA00022679"/>
    </source>
</evidence>
<dbReference type="GO" id="GO:0070475">
    <property type="term" value="P:rRNA base methylation"/>
    <property type="evidence" value="ECO:0007669"/>
    <property type="project" value="TreeGrafter"/>
</dbReference>
<feature type="region of interest" description="Disordered" evidence="6">
    <location>
        <begin position="1"/>
        <end position="56"/>
    </location>
</feature>
<dbReference type="FunFam" id="3.40.50.150:FF:000009">
    <property type="entry name" value="23S rRNA (Uracil(1939)-C(5))-methyltransferase RlmD"/>
    <property type="match status" value="1"/>
</dbReference>
<keyword evidence="2 4" id="KW-0808">Transferase</keyword>
<gene>
    <name evidence="7" type="ORF">SAMN04487928_10932</name>
</gene>
<dbReference type="EMBL" id="FOXO01000009">
    <property type="protein sequence ID" value="SFP82375.1"/>
    <property type="molecule type" value="Genomic_DNA"/>
</dbReference>
<protein>
    <submittedName>
        <fullName evidence="7">23S rRNA (Uracil1939-C5)-methyltransferase</fullName>
    </submittedName>
</protein>
<comment type="similarity">
    <text evidence="4">Belongs to the class I-like SAM-binding methyltransferase superfamily. RNA M5U methyltransferase family.</text>
</comment>
<evidence type="ECO:0000256" key="6">
    <source>
        <dbReference type="SAM" id="MobiDB-lite"/>
    </source>
</evidence>
<feature type="compositionally biased region" description="Basic and acidic residues" evidence="6">
    <location>
        <begin position="29"/>
        <end position="38"/>
    </location>
</feature>
<dbReference type="PANTHER" id="PTHR11061">
    <property type="entry name" value="RNA M5U METHYLTRANSFERASE"/>
    <property type="match status" value="1"/>
</dbReference>
<dbReference type="FunFam" id="2.40.50.1070:FF:000003">
    <property type="entry name" value="23S rRNA (Uracil-5-)-methyltransferase RumA"/>
    <property type="match status" value="1"/>
</dbReference>
<evidence type="ECO:0000313" key="8">
    <source>
        <dbReference type="Proteomes" id="UP000182624"/>
    </source>
</evidence>
<dbReference type="GO" id="GO:0070041">
    <property type="term" value="F:rRNA (uridine-C5-)-methyltransferase activity"/>
    <property type="evidence" value="ECO:0007669"/>
    <property type="project" value="TreeGrafter"/>
</dbReference>
<dbReference type="Gene3D" id="2.40.50.1070">
    <property type="match status" value="1"/>
</dbReference>
<dbReference type="InterPro" id="IPR030390">
    <property type="entry name" value="MeTrfase_TrmA_AS"/>
</dbReference>
<organism evidence="7 8">
    <name type="scientific">Butyrivibrio proteoclasticus</name>
    <dbReference type="NCBI Taxonomy" id="43305"/>
    <lineage>
        <taxon>Bacteria</taxon>
        <taxon>Bacillati</taxon>
        <taxon>Bacillota</taxon>
        <taxon>Clostridia</taxon>
        <taxon>Lachnospirales</taxon>
        <taxon>Lachnospiraceae</taxon>
        <taxon>Butyrivibrio</taxon>
    </lineage>
</organism>
<evidence type="ECO:0000256" key="3">
    <source>
        <dbReference type="ARBA" id="ARBA00022691"/>
    </source>
</evidence>
<keyword evidence="8" id="KW-1185">Reference proteome</keyword>
<dbReference type="PROSITE" id="PS01230">
    <property type="entry name" value="TRMA_1"/>
    <property type="match status" value="1"/>
</dbReference>
<accession>A0A1I5TH74</accession>
<feature type="binding site" evidence="4">
    <location>
        <position position="298"/>
    </location>
    <ligand>
        <name>S-adenosyl-L-methionine</name>
        <dbReference type="ChEBI" id="CHEBI:59789"/>
    </ligand>
</feature>
<feature type="active site" evidence="5">
    <location>
        <position position="394"/>
    </location>
</feature>
<dbReference type="NCBIfam" id="TIGR00479">
    <property type="entry name" value="rumA"/>
    <property type="match status" value="1"/>
</dbReference>
<feature type="active site" description="Nucleophile" evidence="4">
    <location>
        <position position="394"/>
    </location>
</feature>
<name>A0A1I5TH74_9FIRM</name>
<dbReference type="SUPFAM" id="SSF53335">
    <property type="entry name" value="S-adenosyl-L-methionine-dependent methyltransferases"/>
    <property type="match status" value="1"/>
</dbReference>
<feature type="region of interest" description="Disordered" evidence="6">
    <location>
        <begin position="495"/>
        <end position="516"/>
    </location>
</feature>
<dbReference type="AlphaFoldDB" id="A0A1I5TH74"/>
<dbReference type="InterPro" id="IPR010280">
    <property type="entry name" value="U5_MeTrfase_fam"/>
</dbReference>
<dbReference type="CDD" id="cd02440">
    <property type="entry name" value="AdoMet_MTases"/>
    <property type="match status" value="1"/>
</dbReference>
<sequence>MAEKKYSGSNKKSLLGKEAANRKKPAFKKNNEFREKSSAKGKSLNKKTDTRRNDTAQAASRCPYFKKCGACQMIDTPYDKQLRQKHAHVKELLEPYTKVASFVGMEEPEHYRCKVHAVFTHDKKGNPLSGIYREGTHEVVPIDSCLLEDQKADAIIATIRGMLKSFKIKTYDEDNGFGLLRHVLIRIGKNTGEIMVVLVTVSPIFPSKNNFVKALIKAHPEITTIVLNVNDKQTSMILGDKEKPMYGPGFIYDICCGMKFKISPKSFYQVNPVQQEVLYKTAIEMAELKGDEVALDCYCGVGTIGIIASPHVKEVIGVELNKDAVKDANLNAKINNIDNITFYNNDATVFMQQMAASGDKVDVVFMDPPRAGSTPEFIESLKILSPEKVVYISCSPDSLARDLGILKKNGFKAEKAIPVDMFPFTRSIETVMLLSQQNPDDRIRVKVDLDELDETSAEAKATYKKITEWVQEKYGFHVTNLNIAQVKRKNGIIERDNYNKPKSDDSRQPETTPEKERAITEALKHFKMI</sequence>
<dbReference type="InterPro" id="IPR029063">
    <property type="entry name" value="SAM-dependent_MTases_sf"/>
</dbReference>
<evidence type="ECO:0000256" key="1">
    <source>
        <dbReference type="ARBA" id="ARBA00022603"/>
    </source>
</evidence>